<accession>A0A9W6CA73</accession>
<reference evidence="1 2" key="1">
    <citation type="journal article" date="2023" name="Int. J. Syst. Evol. Microbiol.">
        <title>Sellimonas catena sp. nov., isolated from human faeces.</title>
        <authorList>
            <person name="Hisatomi A."/>
            <person name="Ohkuma M."/>
            <person name="Sakamoto M."/>
        </authorList>
    </citation>
    <scope>NUCLEOTIDE SEQUENCE [LARGE SCALE GENOMIC DNA]</scope>
    <source>
        <strain evidence="1 2">12EGH17</strain>
    </source>
</reference>
<gene>
    <name evidence="1" type="ORF">Selli1_34130</name>
</gene>
<dbReference type="EMBL" id="BSBO01000056">
    <property type="protein sequence ID" value="GLG06239.1"/>
    <property type="molecule type" value="Genomic_DNA"/>
</dbReference>
<comment type="caution">
    <text evidence="1">The sequence shown here is derived from an EMBL/GenBank/DDBJ whole genome shotgun (WGS) entry which is preliminary data.</text>
</comment>
<dbReference type="Proteomes" id="UP001145145">
    <property type="component" value="Unassembled WGS sequence"/>
</dbReference>
<evidence type="ECO:0000313" key="2">
    <source>
        <dbReference type="Proteomes" id="UP001145145"/>
    </source>
</evidence>
<dbReference type="AlphaFoldDB" id="A0A9W6CA73"/>
<evidence type="ECO:0000313" key="1">
    <source>
        <dbReference type="EMBL" id="GLG06239.1"/>
    </source>
</evidence>
<sequence length="264" mass="31239">MTGIKEMLLKEQDRLEKILSKTRKQVKDAPPGSLRLSKSRGWIQYYHCMPGEKRNGAYIPKADEELPQKLAQKAYDEKVLKLAEKRLGQLKRITKDYEDDEIENLFMKEHPERRKLICPVEPSWDQQIQEWESGEYKRKEFREGTPVIMTDKGERVRSKSEKILADYFYRKGIPYKYECPLYLNGFGTVYPDFTFLSKKTGKEIYWKHDGKMDSPEYAENAVRKINAYEENDIYPGERLILTFETGKTVLNTKRIEELVARYLI</sequence>
<keyword evidence="2" id="KW-1185">Reference proteome</keyword>
<name>A0A9W6CA73_9FIRM</name>
<proteinExistence type="predicted"/>
<organism evidence="1 2">
    <name type="scientific">Sellimonas catena</name>
    <dbReference type="NCBI Taxonomy" id="2994035"/>
    <lineage>
        <taxon>Bacteria</taxon>
        <taxon>Bacillati</taxon>
        <taxon>Bacillota</taxon>
        <taxon>Clostridia</taxon>
        <taxon>Lachnospirales</taxon>
        <taxon>Lachnospiraceae</taxon>
        <taxon>Sellimonas</taxon>
    </lineage>
</organism>
<protein>
    <submittedName>
        <fullName evidence="1">Uncharacterized protein</fullName>
    </submittedName>
</protein>
<dbReference type="RefSeq" id="WP_281874275.1">
    <property type="nucleotide sequence ID" value="NZ_BSBO01000056.1"/>
</dbReference>